<feature type="region of interest" description="Disordered" evidence="5">
    <location>
        <begin position="1"/>
        <end position="45"/>
    </location>
</feature>
<feature type="compositionally biased region" description="Polar residues" evidence="5">
    <location>
        <begin position="150"/>
        <end position="160"/>
    </location>
</feature>
<accession>A0A5N6KVF5</accession>
<dbReference type="GO" id="GO:0071944">
    <property type="term" value="C:cell periphery"/>
    <property type="evidence" value="ECO:0007669"/>
    <property type="project" value="UniProtKB-ARBA"/>
</dbReference>
<feature type="compositionally biased region" description="Basic and acidic residues" evidence="5">
    <location>
        <begin position="83"/>
        <end position="103"/>
    </location>
</feature>
<comment type="caution">
    <text evidence="7">The sequence shown here is derived from an EMBL/GenBank/DDBJ whole genome shotgun (WGS) entry which is preliminary data.</text>
</comment>
<feature type="compositionally biased region" description="Basic and acidic residues" evidence="5">
    <location>
        <begin position="138"/>
        <end position="147"/>
    </location>
</feature>
<feature type="compositionally biased region" description="Polar residues" evidence="5">
    <location>
        <begin position="104"/>
        <end position="113"/>
    </location>
</feature>
<reference evidence="7 8" key="1">
    <citation type="submission" date="2019-06" db="EMBL/GenBank/DDBJ databases">
        <title>A chromosomal-level reference genome of Carpinus fangiana (Coryloideae, Betulaceae).</title>
        <authorList>
            <person name="Yang X."/>
            <person name="Wang Z."/>
            <person name="Zhang L."/>
            <person name="Hao G."/>
            <person name="Liu J."/>
            <person name="Yang Y."/>
        </authorList>
    </citation>
    <scope>NUCLEOTIDE SEQUENCE [LARGE SCALE GENOMIC DNA]</scope>
    <source>
        <strain evidence="7">Cfa_2016G</strain>
        <tissue evidence="7">Leaf</tissue>
    </source>
</reference>
<dbReference type="PANTHER" id="PTHR15549">
    <property type="entry name" value="PAIRED IMMUNOGLOBULIN-LIKE TYPE 2 RECEPTOR"/>
    <property type="match status" value="1"/>
</dbReference>
<proteinExistence type="predicted"/>
<evidence type="ECO:0000256" key="5">
    <source>
        <dbReference type="SAM" id="MobiDB-lite"/>
    </source>
</evidence>
<protein>
    <submittedName>
        <fullName evidence="7">Uncharacterized protein</fullName>
    </submittedName>
</protein>
<evidence type="ECO:0000313" key="8">
    <source>
        <dbReference type="Proteomes" id="UP000327013"/>
    </source>
</evidence>
<sequence>MAARPSSVPTTSSASARSTLGSSATTTSSGSAATTDSSASQSHATSHLTGGAITGITVGCIAVVAAIIALVAFLFLRHKRSNKDPHVNSDGDFSDKLDGDHSPSELSPDTSQCHHGPVEIDSAPINPYAKVNTTSSATDKRRDDMHHGSTKQGQYRRSTHNDLAQLNIQRRSASYGPSTTYSSLSEISAITSAAGNKSPLGLQDSFSSPQTSPAFSNGFRSSSSPIHLSHGTFGQSDQTSSLEITDTTNNATSETIHEAPEDCGVPDFSRDRVTPTRPQRRYASGGYLSPEQAMSDGFRDI</sequence>
<comment type="subcellular location">
    <subcellularLocation>
        <location evidence="1">Membrane</location>
        <topology evidence="1">Single-pass membrane protein</topology>
    </subcellularLocation>
</comment>
<feature type="region of interest" description="Disordered" evidence="5">
    <location>
        <begin position="250"/>
        <end position="301"/>
    </location>
</feature>
<keyword evidence="2 6" id="KW-0812">Transmembrane</keyword>
<dbReference type="GO" id="GO:0016020">
    <property type="term" value="C:membrane"/>
    <property type="evidence" value="ECO:0007669"/>
    <property type="project" value="UniProtKB-SubCell"/>
</dbReference>
<feature type="region of interest" description="Disordered" evidence="5">
    <location>
        <begin position="83"/>
        <end position="160"/>
    </location>
</feature>
<name>A0A5N6KVF5_9ROSI</name>
<dbReference type="CDD" id="cd12087">
    <property type="entry name" value="TM_EGFR-like"/>
    <property type="match status" value="1"/>
</dbReference>
<evidence type="ECO:0000256" key="4">
    <source>
        <dbReference type="ARBA" id="ARBA00023136"/>
    </source>
</evidence>
<evidence type="ECO:0000256" key="3">
    <source>
        <dbReference type="ARBA" id="ARBA00022989"/>
    </source>
</evidence>
<organism evidence="7 8">
    <name type="scientific">Carpinus fangiana</name>
    <dbReference type="NCBI Taxonomy" id="176857"/>
    <lineage>
        <taxon>Eukaryota</taxon>
        <taxon>Viridiplantae</taxon>
        <taxon>Streptophyta</taxon>
        <taxon>Embryophyta</taxon>
        <taxon>Tracheophyta</taxon>
        <taxon>Spermatophyta</taxon>
        <taxon>Magnoliopsida</taxon>
        <taxon>eudicotyledons</taxon>
        <taxon>Gunneridae</taxon>
        <taxon>Pentapetalae</taxon>
        <taxon>rosids</taxon>
        <taxon>fabids</taxon>
        <taxon>Fagales</taxon>
        <taxon>Betulaceae</taxon>
        <taxon>Carpinus</taxon>
    </lineage>
</organism>
<evidence type="ECO:0000256" key="2">
    <source>
        <dbReference type="ARBA" id="ARBA00022692"/>
    </source>
</evidence>
<keyword evidence="8" id="KW-1185">Reference proteome</keyword>
<dbReference type="Proteomes" id="UP000327013">
    <property type="component" value="Unassembled WGS sequence"/>
</dbReference>
<gene>
    <name evidence="7" type="ORF">FH972_023348</name>
</gene>
<evidence type="ECO:0000256" key="6">
    <source>
        <dbReference type="SAM" id="Phobius"/>
    </source>
</evidence>
<dbReference type="InterPro" id="IPR051694">
    <property type="entry name" value="Immunoregulatory_rcpt-like"/>
</dbReference>
<keyword evidence="3 6" id="KW-1133">Transmembrane helix</keyword>
<feature type="region of interest" description="Disordered" evidence="5">
    <location>
        <begin position="201"/>
        <end position="220"/>
    </location>
</feature>
<feature type="compositionally biased region" description="Polar residues" evidence="5">
    <location>
        <begin position="204"/>
        <end position="220"/>
    </location>
</feature>
<feature type="transmembrane region" description="Helical" evidence="6">
    <location>
        <begin position="52"/>
        <end position="76"/>
    </location>
</feature>
<dbReference type="AlphaFoldDB" id="A0A5N6KVF5"/>
<dbReference type="EMBL" id="VIBQ01000013">
    <property type="protein sequence ID" value="KAB8346304.1"/>
    <property type="molecule type" value="Genomic_DNA"/>
</dbReference>
<evidence type="ECO:0000313" key="7">
    <source>
        <dbReference type="EMBL" id="KAB8346304.1"/>
    </source>
</evidence>
<keyword evidence="4 6" id="KW-0472">Membrane</keyword>
<evidence type="ECO:0000256" key="1">
    <source>
        <dbReference type="ARBA" id="ARBA00004167"/>
    </source>
</evidence>